<evidence type="ECO:0000313" key="3">
    <source>
        <dbReference type="EMBL" id="AXG73670.1"/>
    </source>
</evidence>
<keyword evidence="4" id="KW-1185">Reference proteome</keyword>
<evidence type="ECO:0000259" key="2">
    <source>
        <dbReference type="Pfam" id="PF10988"/>
    </source>
</evidence>
<gene>
    <name evidence="3" type="ORF">DVK85_05255</name>
</gene>
<proteinExistence type="predicted"/>
<organism evidence="3 4">
    <name type="scientific">Flavobacterium arcticum</name>
    <dbReference type="NCBI Taxonomy" id="1784713"/>
    <lineage>
        <taxon>Bacteria</taxon>
        <taxon>Pseudomonadati</taxon>
        <taxon>Bacteroidota</taxon>
        <taxon>Flavobacteriia</taxon>
        <taxon>Flavobacteriales</taxon>
        <taxon>Flavobacteriaceae</taxon>
        <taxon>Flavobacterium</taxon>
    </lineage>
</organism>
<name>A0A345HAR0_9FLAO</name>
<reference evidence="3 4" key="1">
    <citation type="submission" date="2018-07" db="EMBL/GenBank/DDBJ databases">
        <title>Complete genome sequence of Flavobacterium arcticum type strain SM1502T.</title>
        <authorList>
            <person name="Li Y."/>
            <person name="Li D.-D."/>
        </authorList>
    </citation>
    <scope>NUCLEOTIDE SEQUENCE [LARGE SCALE GENOMIC DNA]</scope>
    <source>
        <strain evidence="3 4">SM1502</strain>
    </source>
</reference>
<feature type="signal peptide" evidence="1">
    <location>
        <begin position="1"/>
        <end position="18"/>
    </location>
</feature>
<dbReference type="RefSeq" id="WP_114677430.1">
    <property type="nucleotide sequence ID" value="NZ_CP031188.1"/>
</dbReference>
<dbReference type="AlphaFoldDB" id="A0A345HAR0"/>
<evidence type="ECO:0000256" key="1">
    <source>
        <dbReference type="SAM" id="SignalP"/>
    </source>
</evidence>
<dbReference type="KEGG" id="fat:DVK85_05255"/>
<dbReference type="Proteomes" id="UP000253951">
    <property type="component" value="Chromosome"/>
</dbReference>
<protein>
    <submittedName>
        <fullName evidence="3">DUF2807 domain-containing protein</fullName>
    </submittedName>
</protein>
<sequence>MKKVIVILFIIISQFANAQVTKNLGDFTTVKVFDQINVTLVKSDVNKIVIKGNRADEVTLVTKNDVLKIKMNFTKLLAGEDIEATLYYNGTIQAIEANEGSFVGSADTFKAIAFDVNAKEGATIKVILDVQSLESKTTSGGILELYGKCDYHDAKVNSGGILNGEELITKQTKISVSAGGEVEIYATDFVDAKVRAGGTIDVYGNPSQVNKKTFAGGDISIIQ</sequence>
<dbReference type="EMBL" id="CP031188">
    <property type="protein sequence ID" value="AXG73670.1"/>
    <property type="molecule type" value="Genomic_DNA"/>
</dbReference>
<keyword evidence="1" id="KW-0732">Signal</keyword>
<feature type="domain" description="Putative auto-transporter adhesin head GIN" evidence="2">
    <location>
        <begin position="26"/>
        <end position="206"/>
    </location>
</feature>
<accession>A0A345HAR0</accession>
<dbReference type="Pfam" id="PF10988">
    <property type="entry name" value="DUF2807"/>
    <property type="match status" value="1"/>
</dbReference>
<dbReference type="OrthoDB" id="704821at2"/>
<feature type="chain" id="PRO_5016889924" evidence="1">
    <location>
        <begin position="19"/>
        <end position="223"/>
    </location>
</feature>
<dbReference type="Gene3D" id="2.160.20.120">
    <property type="match status" value="1"/>
</dbReference>
<dbReference type="InterPro" id="IPR021255">
    <property type="entry name" value="DUF2807"/>
</dbReference>
<evidence type="ECO:0000313" key="4">
    <source>
        <dbReference type="Proteomes" id="UP000253951"/>
    </source>
</evidence>